<dbReference type="AlphaFoldDB" id="A0A0A8VIG8"/>
<evidence type="ECO:0000313" key="1">
    <source>
        <dbReference type="EMBL" id="CEK27411.1"/>
    </source>
</evidence>
<sequence length="43" mass="4979">MNFYPLNRSPSDKPMIFASFRRRVAGSNEELVYTATTIAYCME</sequence>
<proteinExistence type="predicted"/>
<accession>A0A0A8VIG8</accession>
<gene>
    <name evidence="1" type="ORF">CSF007_8285</name>
</gene>
<organism evidence="1">
    <name type="scientific">Yersinia ruckeri</name>
    <dbReference type="NCBI Taxonomy" id="29486"/>
    <lineage>
        <taxon>Bacteria</taxon>
        <taxon>Pseudomonadati</taxon>
        <taxon>Pseudomonadota</taxon>
        <taxon>Gammaproteobacteria</taxon>
        <taxon>Enterobacterales</taxon>
        <taxon>Yersiniaceae</taxon>
        <taxon>Yersinia</taxon>
    </lineage>
</organism>
<protein>
    <submittedName>
        <fullName evidence="1">Uncharacterized protein</fullName>
    </submittedName>
</protein>
<dbReference type="EMBL" id="LN681231">
    <property type="protein sequence ID" value="CEK27411.1"/>
    <property type="molecule type" value="Genomic_DNA"/>
</dbReference>
<reference evidence="1" key="1">
    <citation type="journal article" date="2015" name="Genome Announc.">
        <title>Complete Genome Sequence of Yersinia ruckeri Strain CSF007-82, Etiologic Agent of Red Mouth Disease in Salmonid Fish.</title>
        <authorList>
            <person name="Nelson M.C."/>
            <person name="LaPatra S.E."/>
            <person name="Welch T.J."/>
            <person name="Graf J."/>
        </authorList>
    </citation>
    <scope>NUCLEOTIDE SEQUENCE</scope>
    <source>
        <strain evidence="1">CSF007-82</strain>
    </source>
</reference>
<name>A0A0A8VIG8_YERRU</name>